<dbReference type="Pfam" id="PF00440">
    <property type="entry name" value="TetR_N"/>
    <property type="match status" value="1"/>
</dbReference>
<dbReference type="InterPro" id="IPR050624">
    <property type="entry name" value="HTH-type_Tx_Regulator"/>
</dbReference>
<dbReference type="PROSITE" id="PS50977">
    <property type="entry name" value="HTH_TETR_2"/>
    <property type="match status" value="1"/>
</dbReference>
<keyword evidence="5" id="KW-1185">Reference proteome</keyword>
<evidence type="ECO:0000313" key="4">
    <source>
        <dbReference type="EMBL" id="SFH28916.1"/>
    </source>
</evidence>
<organism evidence="4 5">
    <name type="scientific">Desulfotruncus arcticus DSM 17038</name>
    <dbReference type="NCBI Taxonomy" id="1121424"/>
    <lineage>
        <taxon>Bacteria</taxon>
        <taxon>Bacillati</taxon>
        <taxon>Bacillota</taxon>
        <taxon>Clostridia</taxon>
        <taxon>Eubacteriales</taxon>
        <taxon>Desulfallaceae</taxon>
        <taxon>Desulfotruncus</taxon>
    </lineage>
</organism>
<evidence type="ECO:0000313" key="5">
    <source>
        <dbReference type="Proteomes" id="UP000199337"/>
    </source>
</evidence>
<dbReference type="InterPro" id="IPR009057">
    <property type="entry name" value="Homeodomain-like_sf"/>
</dbReference>
<dbReference type="Gene3D" id="1.10.357.10">
    <property type="entry name" value="Tetracycline Repressor, domain 2"/>
    <property type="match status" value="1"/>
</dbReference>
<dbReference type="GO" id="GO:0003677">
    <property type="term" value="F:DNA binding"/>
    <property type="evidence" value="ECO:0007669"/>
    <property type="project" value="UniProtKB-UniRule"/>
</dbReference>
<evidence type="ECO:0000256" key="1">
    <source>
        <dbReference type="ARBA" id="ARBA00023125"/>
    </source>
</evidence>
<gene>
    <name evidence="4" type="ORF">SAMN05660649_04589</name>
</gene>
<dbReference type="RefSeq" id="WP_092474844.1">
    <property type="nucleotide sequence ID" value="NZ_FOOX01000023.1"/>
</dbReference>
<dbReference type="STRING" id="341036.SAMN05660649_04589"/>
<accession>A0A1I2YUX7</accession>
<proteinExistence type="predicted"/>
<dbReference type="EMBL" id="FOOX01000023">
    <property type="protein sequence ID" value="SFH28916.1"/>
    <property type="molecule type" value="Genomic_DNA"/>
</dbReference>
<evidence type="ECO:0000256" key="2">
    <source>
        <dbReference type="PROSITE-ProRule" id="PRU00335"/>
    </source>
</evidence>
<dbReference type="SUPFAM" id="SSF46689">
    <property type="entry name" value="Homeodomain-like"/>
    <property type="match status" value="1"/>
</dbReference>
<sequence>MARHFSETEKQTIKKKLLHEGKVLLEKYGVKKTSVDKIVEKVGIAKGSFYNFYPSKESMVFDIVLDIETEIHKEEMNNLHTFLAEYEFPEAMKHTVLKSLGFMQNEPLLLIVNDPQLIQEIWSKSSEQQKERSTRRNQNRVTDFIQAAGQKGYSLTVPATVFEASLMSFFLIYINQNMVGESGHEALELMMKATFGKIFVKGCIGDIKGEKSFDH</sequence>
<evidence type="ECO:0000259" key="3">
    <source>
        <dbReference type="PROSITE" id="PS50977"/>
    </source>
</evidence>
<keyword evidence="1 2" id="KW-0238">DNA-binding</keyword>
<dbReference type="AlphaFoldDB" id="A0A1I2YUX7"/>
<reference evidence="5" key="1">
    <citation type="submission" date="2016-10" db="EMBL/GenBank/DDBJ databases">
        <authorList>
            <person name="Varghese N."/>
            <person name="Submissions S."/>
        </authorList>
    </citation>
    <scope>NUCLEOTIDE SEQUENCE [LARGE SCALE GENOMIC DNA]</scope>
    <source>
        <strain evidence="5">DSM 17038</strain>
    </source>
</reference>
<dbReference type="InterPro" id="IPR001647">
    <property type="entry name" value="HTH_TetR"/>
</dbReference>
<feature type="DNA-binding region" description="H-T-H motif" evidence="2">
    <location>
        <begin position="34"/>
        <end position="53"/>
    </location>
</feature>
<dbReference type="Proteomes" id="UP000199337">
    <property type="component" value="Unassembled WGS sequence"/>
</dbReference>
<dbReference type="PANTHER" id="PTHR43479:SF11">
    <property type="entry name" value="ACREF_ENVCD OPERON REPRESSOR-RELATED"/>
    <property type="match status" value="1"/>
</dbReference>
<dbReference type="PANTHER" id="PTHR43479">
    <property type="entry name" value="ACREF/ENVCD OPERON REPRESSOR-RELATED"/>
    <property type="match status" value="1"/>
</dbReference>
<feature type="domain" description="HTH tetR-type" evidence="3">
    <location>
        <begin position="11"/>
        <end position="71"/>
    </location>
</feature>
<dbReference type="OrthoDB" id="9812484at2"/>
<protein>
    <submittedName>
        <fullName evidence="4">Transcriptional regulator, TetR family</fullName>
    </submittedName>
</protein>
<name>A0A1I2YUX7_9FIRM</name>